<dbReference type="RefSeq" id="WP_250486970.1">
    <property type="nucleotide sequence ID" value="NZ_JAQQDB010000001.1"/>
</dbReference>
<reference evidence="1 2" key="1">
    <citation type="journal article" date="2024" name="Chem. Sci.">
        <title>Discovery of megapolipeptins by genome mining of a Burkholderiales bacteria collection.</title>
        <authorList>
            <person name="Paulo B.S."/>
            <person name="Recchia M.J.J."/>
            <person name="Lee S."/>
            <person name="Fergusson C.H."/>
            <person name="Romanowski S.B."/>
            <person name="Hernandez A."/>
            <person name="Krull N."/>
            <person name="Liu D.Y."/>
            <person name="Cavanagh H."/>
            <person name="Bos A."/>
            <person name="Gray C.A."/>
            <person name="Murphy B.T."/>
            <person name="Linington R.G."/>
            <person name="Eustaquio A.S."/>
        </authorList>
    </citation>
    <scope>NUCLEOTIDE SEQUENCE [LARGE SCALE GENOMIC DNA]</scope>
    <source>
        <strain evidence="1 2">RL17-374-BIF-D</strain>
    </source>
</reference>
<proteinExistence type="predicted"/>
<dbReference type="Pfam" id="PF18143">
    <property type="entry name" value="HAD_SAK_2"/>
    <property type="match status" value="1"/>
</dbReference>
<protein>
    <submittedName>
        <fullName evidence="1">HAD domain-containing protein</fullName>
    </submittedName>
</protein>
<organism evidence="1 2">
    <name type="scientific">Caballeronia jiangsuensis</name>
    <dbReference type="NCBI Taxonomy" id="1458357"/>
    <lineage>
        <taxon>Bacteria</taxon>
        <taxon>Pseudomonadati</taxon>
        <taxon>Pseudomonadota</taxon>
        <taxon>Betaproteobacteria</taxon>
        <taxon>Burkholderiales</taxon>
        <taxon>Burkholderiaceae</taxon>
        <taxon>Caballeronia</taxon>
    </lineage>
</organism>
<evidence type="ECO:0000313" key="1">
    <source>
        <dbReference type="EMBL" id="MFM0515862.1"/>
    </source>
</evidence>
<name>A0ABW9CDA7_9BURK</name>
<keyword evidence="2" id="KW-1185">Reference proteome</keyword>
<evidence type="ECO:0000313" key="2">
    <source>
        <dbReference type="Proteomes" id="UP001629462"/>
    </source>
</evidence>
<gene>
    <name evidence="1" type="ORF">PQR08_00410</name>
</gene>
<dbReference type="EMBL" id="JAQQDB010000001">
    <property type="protein sequence ID" value="MFM0515862.1"/>
    <property type="molecule type" value="Genomic_DNA"/>
</dbReference>
<accession>A0ABW9CDA7</accession>
<dbReference type="Proteomes" id="UP001629462">
    <property type="component" value="Unassembled WGS sequence"/>
</dbReference>
<sequence length="174" mass="19962">MPPPRSRGGKVVFLDFDGCTHPSEVYWRPGIGPFLFNYPGHTLFENVPVIEHELAPYPEVRIVLSTSWVVRYHGSLRRLAAKLGPLLCKRVVGATYHSRMRELEFRQMSRGQQVCADVARRRPENWMALDDDELGWPLWCERRLVLTDPVFGIAAPAALAKFRIRLQEMHGTLP</sequence>
<comment type="caution">
    <text evidence="1">The sequence shown here is derived from an EMBL/GenBank/DDBJ whole genome shotgun (WGS) entry which is preliminary data.</text>
</comment>